<dbReference type="EMBL" id="FOUY01000019">
    <property type="protein sequence ID" value="SFN68455.1"/>
    <property type="molecule type" value="Genomic_DNA"/>
</dbReference>
<dbReference type="Gene3D" id="1.10.12.10">
    <property type="entry name" value="Lyase 2-enoyl-coa Hydratase, Chain A, domain 2"/>
    <property type="match status" value="1"/>
</dbReference>
<dbReference type="OrthoDB" id="9777711at2"/>
<dbReference type="InterPro" id="IPR014748">
    <property type="entry name" value="Enoyl-CoA_hydra_C"/>
</dbReference>
<keyword evidence="2" id="KW-0413">Isomerase</keyword>
<dbReference type="Gene3D" id="3.90.226.10">
    <property type="entry name" value="2-enoyl-CoA Hydratase, Chain A, domain 1"/>
    <property type="match status" value="1"/>
</dbReference>
<dbReference type="Pfam" id="PF00378">
    <property type="entry name" value="ECH_1"/>
    <property type="match status" value="1"/>
</dbReference>
<dbReference type="RefSeq" id="WP_093345502.1">
    <property type="nucleotide sequence ID" value="NZ_FOUY01000019.1"/>
</dbReference>
<proteinExistence type="inferred from homology"/>
<accession>A0A1I5B167</accession>
<evidence type="ECO:0000256" key="1">
    <source>
        <dbReference type="ARBA" id="ARBA00005254"/>
    </source>
</evidence>
<dbReference type="SUPFAM" id="SSF52096">
    <property type="entry name" value="ClpP/crotonase"/>
    <property type="match status" value="1"/>
</dbReference>
<dbReference type="InterPro" id="IPR029045">
    <property type="entry name" value="ClpP/crotonase-like_dom_sf"/>
</dbReference>
<name>A0A1I5B167_PSUAM</name>
<comment type="similarity">
    <text evidence="1">Belongs to the enoyl-CoA hydratase/isomerase family.</text>
</comment>
<dbReference type="Proteomes" id="UP000199614">
    <property type="component" value="Unassembled WGS sequence"/>
</dbReference>
<evidence type="ECO:0000313" key="3">
    <source>
        <dbReference type="Proteomes" id="UP000199614"/>
    </source>
</evidence>
<dbReference type="CDD" id="cd06558">
    <property type="entry name" value="crotonase-like"/>
    <property type="match status" value="1"/>
</dbReference>
<gene>
    <name evidence="2" type="ORF">SAMN05216207_101931</name>
</gene>
<dbReference type="AlphaFoldDB" id="A0A1I5B167"/>
<sequence length="256" mass="26795">MHEIRYEVADGVATLTIDRPDKRGAMTYAMLDEFTARVGQAGADDGVRVLLVTGTPGSFCAGIDLADLASRDPDHRGRGDGAAEVPSLVGCPKPVIAAVDGMAVGMGAEFATQADLRVISPRARFRWNFVHRGLVSDTGAGTWLLPRQIGTGPALRLLYTGEDLDADRALALGFATEVVAPDELPAAADRLARTIAAASPFALARTKTLVQGGAGTDLRSHVGATQVALAECFTSADHAEGVAAFLEKRPARFTGR</sequence>
<keyword evidence="3" id="KW-1185">Reference proteome</keyword>
<protein>
    <submittedName>
        <fullName evidence="2">2-(1,2-epoxy-1,2-dihydrophenyl)acetyl-CoA isomerase</fullName>
    </submittedName>
</protein>
<evidence type="ECO:0000313" key="2">
    <source>
        <dbReference type="EMBL" id="SFN68455.1"/>
    </source>
</evidence>
<organism evidence="2 3">
    <name type="scientific">Pseudonocardia ammonioxydans</name>
    <dbReference type="NCBI Taxonomy" id="260086"/>
    <lineage>
        <taxon>Bacteria</taxon>
        <taxon>Bacillati</taxon>
        <taxon>Actinomycetota</taxon>
        <taxon>Actinomycetes</taxon>
        <taxon>Pseudonocardiales</taxon>
        <taxon>Pseudonocardiaceae</taxon>
        <taxon>Pseudonocardia</taxon>
    </lineage>
</organism>
<dbReference type="PANTHER" id="PTHR43459:SF1">
    <property type="entry name" value="EG:BACN32G11.4 PROTEIN"/>
    <property type="match status" value="1"/>
</dbReference>
<dbReference type="GO" id="GO:0016853">
    <property type="term" value="F:isomerase activity"/>
    <property type="evidence" value="ECO:0007669"/>
    <property type="project" value="UniProtKB-KW"/>
</dbReference>
<dbReference type="InterPro" id="IPR001753">
    <property type="entry name" value="Enoyl-CoA_hydra/iso"/>
</dbReference>
<dbReference type="STRING" id="260086.SAMN05216207_101931"/>
<reference evidence="2 3" key="1">
    <citation type="submission" date="2016-10" db="EMBL/GenBank/DDBJ databases">
        <authorList>
            <person name="de Groot N.N."/>
        </authorList>
    </citation>
    <scope>NUCLEOTIDE SEQUENCE [LARGE SCALE GENOMIC DNA]</scope>
    <source>
        <strain evidence="2 3">CGMCC 4.1877</strain>
    </source>
</reference>
<dbReference type="PANTHER" id="PTHR43459">
    <property type="entry name" value="ENOYL-COA HYDRATASE"/>
    <property type="match status" value="1"/>
</dbReference>